<feature type="domain" description="Rhodopsin" evidence="7">
    <location>
        <begin position="26"/>
        <end position="260"/>
    </location>
</feature>
<accession>A0A9W4ULL9</accession>
<feature type="transmembrane region" description="Helical" evidence="6">
    <location>
        <begin position="39"/>
        <end position="61"/>
    </location>
</feature>
<protein>
    <recommendedName>
        <fullName evidence="7">Rhodopsin domain-containing protein</fullName>
    </recommendedName>
</protein>
<comment type="similarity">
    <text evidence="5">Belongs to the SAT4 family.</text>
</comment>
<dbReference type="Proteomes" id="UP001152607">
    <property type="component" value="Unassembled WGS sequence"/>
</dbReference>
<dbReference type="AlphaFoldDB" id="A0A9W4ULL9"/>
<organism evidence="8 9">
    <name type="scientific">Periconia digitata</name>
    <dbReference type="NCBI Taxonomy" id="1303443"/>
    <lineage>
        <taxon>Eukaryota</taxon>
        <taxon>Fungi</taxon>
        <taxon>Dikarya</taxon>
        <taxon>Ascomycota</taxon>
        <taxon>Pezizomycotina</taxon>
        <taxon>Dothideomycetes</taxon>
        <taxon>Pleosporomycetidae</taxon>
        <taxon>Pleosporales</taxon>
        <taxon>Massarineae</taxon>
        <taxon>Periconiaceae</taxon>
        <taxon>Periconia</taxon>
    </lineage>
</organism>
<feature type="transmembrane region" description="Helical" evidence="6">
    <location>
        <begin position="237"/>
        <end position="264"/>
    </location>
</feature>
<evidence type="ECO:0000313" key="8">
    <source>
        <dbReference type="EMBL" id="CAI6338230.1"/>
    </source>
</evidence>
<evidence type="ECO:0000256" key="5">
    <source>
        <dbReference type="ARBA" id="ARBA00038359"/>
    </source>
</evidence>
<dbReference type="InterPro" id="IPR049326">
    <property type="entry name" value="Rhodopsin_dom_fungi"/>
</dbReference>
<name>A0A9W4ULL9_9PLEO</name>
<dbReference type="PANTHER" id="PTHR33048:SF131">
    <property type="entry name" value="INTEGRAL MEMBRANE PROTEIN"/>
    <property type="match status" value="1"/>
</dbReference>
<keyword evidence="9" id="KW-1185">Reference proteome</keyword>
<comment type="subcellular location">
    <subcellularLocation>
        <location evidence="1">Membrane</location>
        <topology evidence="1">Multi-pass membrane protein</topology>
    </subcellularLocation>
</comment>
<evidence type="ECO:0000259" key="7">
    <source>
        <dbReference type="Pfam" id="PF20684"/>
    </source>
</evidence>
<keyword evidence="4 6" id="KW-0472">Membrane</keyword>
<keyword evidence="2 6" id="KW-0812">Transmembrane</keyword>
<evidence type="ECO:0000256" key="6">
    <source>
        <dbReference type="SAM" id="Phobius"/>
    </source>
</evidence>
<comment type="caution">
    <text evidence="8">The sequence shown here is derived from an EMBL/GenBank/DDBJ whole genome shotgun (WGS) entry which is preliminary data.</text>
</comment>
<evidence type="ECO:0000313" key="9">
    <source>
        <dbReference type="Proteomes" id="UP001152607"/>
    </source>
</evidence>
<feature type="transmembrane region" description="Helical" evidence="6">
    <location>
        <begin position="6"/>
        <end position="27"/>
    </location>
</feature>
<dbReference type="Pfam" id="PF20684">
    <property type="entry name" value="Fung_rhodopsin"/>
    <property type="match status" value="1"/>
</dbReference>
<dbReference type="PANTHER" id="PTHR33048">
    <property type="entry name" value="PTH11-LIKE INTEGRAL MEMBRANE PROTEIN (AFU_ORTHOLOGUE AFUA_5G11245)"/>
    <property type="match status" value="1"/>
</dbReference>
<dbReference type="OrthoDB" id="5413793at2759"/>
<gene>
    <name evidence="8" type="ORF">PDIGIT_LOCUS11357</name>
</gene>
<evidence type="ECO:0000256" key="2">
    <source>
        <dbReference type="ARBA" id="ARBA00022692"/>
    </source>
</evidence>
<reference evidence="8" key="1">
    <citation type="submission" date="2023-01" db="EMBL/GenBank/DDBJ databases">
        <authorList>
            <person name="Van Ghelder C."/>
            <person name="Rancurel C."/>
        </authorList>
    </citation>
    <scope>NUCLEOTIDE SEQUENCE</scope>
    <source>
        <strain evidence="8">CNCM I-4278</strain>
    </source>
</reference>
<evidence type="ECO:0000256" key="1">
    <source>
        <dbReference type="ARBA" id="ARBA00004141"/>
    </source>
</evidence>
<keyword evidence="3 6" id="KW-1133">Transmembrane helix</keyword>
<dbReference type="EMBL" id="CAOQHR010000008">
    <property type="protein sequence ID" value="CAI6338230.1"/>
    <property type="molecule type" value="Genomic_DNA"/>
</dbReference>
<dbReference type="InterPro" id="IPR052337">
    <property type="entry name" value="SAT4-like"/>
</dbReference>
<evidence type="ECO:0000256" key="4">
    <source>
        <dbReference type="ARBA" id="ARBA00023136"/>
    </source>
</evidence>
<feature type="transmembrane region" description="Helical" evidence="6">
    <location>
        <begin position="81"/>
        <end position="106"/>
    </location>
</feature>
<feature type="transmembrane region" description="Helical" evidence="6">
    <location>
        <begin position="160"/>
        <end position="185"/>
    </location>
</feature>
<sequence>MDDLRSTVICLNIVAIFLTILATCSRVGRRVFIVHSFSWHDVFITAAAVNALTTSMLQMYGTGYGLGQHMKYVEPETLPKLLKIIYSATMPYYICNWAVKHALLLFYAEISFEPSHRILMYIMHFVAFGFGLSSILVTVFQCTPVNKAWYLTLDGTCIDFILFSYWNSSIMLVTDLVLYLMPVIFTWNLQLRRAQRLGLNAMFGMGILVLGASAMRLHTVHMFAQDADFSYRFANAMIWAMVENHLAIIVACAPSIKSIVMLVFPKIASSLRRTMTRLTTTSKGTNSVSVREMVNVDIELGDGDKGRTDTVGLIK</sequence>
<dbReference type="GO" id="GO:0016020">
    <property type="term" value="C:membrane"/>
    <property type="evidence" value="ECO:0007669"/>
    <property type="project" value="UniProtKB-SubCell"/>
</dbReference>
<feature type="transmembrane region" description="Helical" evidence="6">
    <location>
        <begin position="118"/>
        <end position="140"/>
    </location>
</feature>
<feature type="transmembrane region" description="Helical" evidence="6">
    <location>
        <begin position="197"/>
        <end position="217"/>
    </location>
</feature>
<proteinExistence type="inferred from homology"/>
<evidence type="ECO:0000256" key="3">
    <source>
        <dbReference type="ARBA" id="ARBA00022989"/>
    </source>
</evidence>